<reference evidence="12 13" key="1">
    <citation type="submission" date="2016-11" db="EMBL/GenBank/DDBJ databases">
        <title>Description of two novel members of the family Erysipelotrichaceae: Ileibacterium lipovorans gen. nov., sp. nov. and Dubosiella newyorkensis, gen. nov., sp. nov.</title>
        <authorList>
            <person name="Cox L.M."/>
            <person name="Sohn J."/>
            <person name="Tyrrell K.L."/>
            <person name="Citron D.M."/>
            <person name="Lawson P.A."/>
            <person name="Patel N.B."/>
            <person name="Iizumi T."/>
            <person name="Perez-Perez G.I."/>
            <person name="Goldstein E.J."/>
            <person name="Blaser M.J."/>
        </authorList>
    </citation>
    <scope>NUCLEOTIDE SEQUENCE [LARGE SCALE GENOMIC DNA]</scope>
    <source>
        <strain evidence="12 13">NYU-BL-A3</strain>
    </source>
</reference>
<comment type="catalytic activity">
    <reaction evidence="10">
        <text>ITP + H2O = IMP + diphosphate + H(+)</text>
        <dbReference type="Rhea" id="RHEA:29399"/>
        <dbReference type="ChEBI" id="CHEBI:15377"/>
        <dbReference type="ChEBI" id="CHEBI:15378"/>
        <dbReference type="ChEBI" id="CHEBI:33019"/>
        <dbReference type="ChEBI" id="CHEBI:58053"/>
        <dbReference type="ChEBI" id="CHEBI:61402"/>
        <dbReference type="EC" id="3.6.1.66"/>
    </reaction>
</comment>
<comment type="cofactor">
    <cofactor evidence="10">
        <name>Mg(2+)</name>
        <dbReference type="ChEBI" id="CHEBI:18420"/>
    </cofactor>
    <text evidence="10">Binds 1 Mg(2+) ion per subunit.</text>
</comment>
<evidence type="ECO:0000256" key="1">
    <source>
        <dbReference type="ARBA" id="ARBA00008023"/>
    </source>
</evidence>
<evidence type="ECO:0000256" key="10">
    <source>
        <dbReference type="HAMAP-Rule" id="MF_01405"/>
    </source>
</evidence>
<evidence type="ECO:0000256" key="3">
    <source>
        <dbReference type="ARBA" id="ARBA00022723"/>
    </source>
</evidence>
<dbReference type="CDD" id="cd00515">
    <property type="entry name" value="HAM1"/>
    <property type="match status" value="1"/>
</dbReference>
<feature type="binding site" evidence="10">
    <location>
        <position position="69"/>
    </location>
    <ligand>
        <name>Mg(2+)</name>
        <dbReference type="ChEBI" id="CHEBI:18420"/>
    </ligand>
</feature>
<evidence type="ECO:0000256" key="2">
    <source>
        <dbReference type="ARBA" id="ARBA00011738"/>
    </source>
</evidence>
<dbReference type="Gene3D" id="3.90.950.10">
    <property type="match status" value="1"/>
</dbReference>
<dbReference type="GO" id="GO:0036222">
    <property type="term" value="F:XTP diphosphatase activity"/>
    <property type="evidence" value="ECO:0007669"/>
    <property type="project" value="UniProtKB-UniRule"/>
</dbReference>
<dbReference type="GeneID" id="82202383"/>
<comment type="function">
    <text evidence="10">Pyrophosphatase that catalyzes the hydrolysis of nucleoside triphosphates to their monophosphate derivatives, with a high preference for the non-canonical purine nucleotides XTP (xanthosine triphosphate), dITP (deoxyinosine triphosphate) and ITP. Seems to function as a house-cleaning enzyme that removes non-canonical purine nucleotides from the nucleotide pool, thus preventing their incorporation into DNA/RNA and avoiding chromosomal lesions.</text>
</comment>
<dbReference type="GO" id="GO:0009146">
    <property type="term" value="P:purine nucleoside triphosphate catabolic process"/>
    <property type="evidence" value="ECO:0007669"/>
    <property type="project" value="UniProtKB-UniRule"/>
</dbReference>
<dbReference type="GO" id="GO:0035870">
    <property type="term" value="F:dITP diphosphatase activity"/>
    <property type="evidence" value="ECO:0007669"/>
    <property type="project" value="UniProtKB-UniRule"/>
</dbReference>
<evidence type="ECO:0000256" key="7">
    <source>
        <dbReference type="ARBA" id="ARBA00023080"/>
    </source>
</evidence>
<evidence type="ECO:0000256" key="6">
    <source>
        <dbReference type="ARBA" id="ARBA00022842"/>
    </source>
</evidence>
<feature type="binding site" evidence="10">
    <location>
        <begin position="154"/>
        <end position="157"/>
    </location>
    <ligand>
        <name>substrate</name>
    </ligand>
</feature>
<name>A0A1U7NHA1_9FIRM</name>
<keyword evidence="4 10" id="KW-0547">Nucleotide-binding</keyword>
<dbReference type="FunFam" id="3.90.950.10:FF:000001">
    <property type="entry name" value="dITP/XTP pyrophosphatase"/>
    <property type="match status" value="1"/>
</dbReference>
<dbReference type="EC" id="3.6.1.66" evidence="10"/>
<keyword evidence="7 10" id="KW-0546">Nucleotide metabolism</keyword>
<dbReference type="GO" id="GO:0046872">
    <property type="term" value="F:metal ion binding"/>
    <property type="evidence" value="ECO:0007669"/>
    <property type="project" value="UniProtKB-KW"/>
</dbReference>
<evidence type="ECO:0000256" key="11">
    <source>
        <dbReference type="RuleBase" id="RU003781"/>
    </source>
</evidence>
<evidence type="ECO:0000256" key="5">
    <source>
        <dbReference type="ARBA" id="ARBA00022801"/>
    </source>
</evidence>
<dbReference type="InterPro" id="IPR020922">
    <property type="entry name" value="dITP/XTP_pyrophosphatase"/>
</dbReference>
<dbReference type="PANTHER" id="PTHR11067:SF9">
    <property type="entry name" value="INOSINE TRIPHOSPHATE PYROPHOSPHATASE"/>
    <property type="match status" value="1"/>
</dbReference>
<dbReference type="Pfam" id="PF01725">
    <property type="entry name" value="Ham1p_like"/>
    <property type="match status" value="1"/>
</dbReference>
<dbReference type="Proteomes" id="UP000186341">
    <property type="component" value="Unassembled WGS sequence"/>
</dbReference>
<keyword evidence="6 10" id="KW-0460">Magnesium</keyword>
<dbReference type="GO" id="GO:0017111">
    <property type="term" value="F:ribonucleoside triphosphate phosphatase activity"/>
    <property type="evidence" value="ECO:0007669"/>
    <property type="project" value="InterPro"/>
</dbReference>
<dbReference type="AlphaFoldDB" id="A0A1U7NHA1"/>
<dbReference type="GO" id="GO:0005829">
    <property type="term" value="C:cytosol"/>
    <property type="evidence" value="ECO:0007669"/>
    <property type="project" value="TreeGrafter"/>
</dbReference>
<protein>
    <recommendedName>
        <fullName evidence="10">dITP/XTP pyrophosphatase</fullName>
        <ecNumber evidence="10">3.6.1.66</ecNumber>
    </recommendedName>
    <alternativeName>
        <fullName evidence="10">Non-canonical purine NTP pyrophosphatase</fullName>
    </alternativeName>
    <alternativeName>
        <fullName evidence="10">Non-standard purine NTP pyrophosphatase</fullName>
    </alternativeName>
    <alternativeName>
        <fullName evidence="10">Nucleoside-triphosphate diphosphatase</fullName>
    </alternativeName>
    <alternativeName>
        <fullName evidence="10">Nucleoside-triphosphate pyrophosphatase</fullName>
        <shortName evidence="10">NTPase</shortName>
    </alternativeName>
</protein>
<feature type="binding site" evidence="10">
    <location>
        <position position="40"/>
    </location>
    <ligand>
        <name>Mg(2+)</name>
        <dbReference type="ChEBI" id="CHEBI:18420"/>
    </ligand>
</feature>
<sequence length="198" mass="22321">METIWIATGNAHKAEEFQEMFGDQVKVKTLKDLDHEPEIEETGKTFEENALIKARTIHNLIHEAVIADDSGLVVDALDGAPGIYSSRFMGENTSYDIKNQAIIDSVNEKEKEGKSRSARFVCAIAWIEKDGTEHVYQGTMEGSIAKEITGESGFGYDPIFWFDPFNTTSGNVPASLKNEYSHRHNALVQFMQDWREEK</sequence>
<evidence type="ECO:0000313" key="12">
    <source>
        <dbReference type="EMBL" id="OLU40988.1"/>
    </source>
</evidence>
<feature type="binding site" evidence="10">
    <location>
        <begin position="8"/>
        <end position="13"/>
    </location>
    <ligand>
        <name>substrate</name>
    </ligand>
</feature>
<dbReference type="PANTHER" id="PTHR11067">
    <property type="entry name" value="INOSINE TRIPHOSPHATE PYROPHOSPHATASE/HAM1 PROTEIN"/>
    <property type="match status" value="1"/>
</dbReference>
<keyword evidence="3 10" id="KW-0479">Metal-binding</keyword>
<feature type="binding site" evidence="10">
    <location>
        <position position="177"/>
    </location>
    <ligand>
        <name>substrate</name>
    </ligand>
</feature>
<keyword evidence="13" id="KW-1185">Reference proteome</keyword>
<evidence type="ECO:0000313" key="13">
    <source>
        <dbReference type="Proteomes" id="UP000186341"/>
    </source>
</evidence>
<evidence type="ECO:0000256" key="9">
    <source>
        <dbReference type="ARBA" id="ARBA00052017"/>
    </source>
</evidence>
<dbReference type="RefSeq" id="WP_075818605.1">
    <property type="nucleotide sequence ID" value="NZ_CAOUMU010000004.1"/>
</dbReference>
<evidence type="ECO:0000256" key="4">
    <source>
        <dbReference type="ARBA" id="ARBA00022741"/>
    </source>
</evidence>
<dbReference type="NCBIfam" id="TIGR00042">
    <property type="entry name" value="RdgB/HAM1 family non-canonical purine NTP pyrophosphatase"/>
    <property type="match status" value="1"/>
</dbReference>
<dbReference type="EMBL" id="MPJW01000093">
    <property type="protein sequence ID" value="OLU40988.1"/>
    <property type="molecule type" value="Genomic_DNA"/>
</dbReference>
<proteinExistence type="inferred from homology"/>
<dbReference type="InterPro" id="IPR002637">
    <property type="entry name" value="RdgB/HAM1"/>
</dbReference>
<dbReference type="InterPro" id="IPR029001">
    <property type="entry name" value="ITPase-like_fam"/>
</dbReference>
<comment type="catalytic activity">
    <reaction evidence="9 10">
        <text>XTP + H2O = XMP + diphosphate + H(+)</text>
        <dbReference type="Rhea" id="RHEA:28610"/>
        <dbReference type="ChEBI" id="CHEBI:15377"/>
        <dbReference type="ChEBI" id="CHEBI:15378"/>
        <dbReference type="ChEBI" id="CHEBI:33019"/>
        <dbReference type="ChEBI" id="CHEBI:57464"/>
        <dbReference type="ChEBI" id="CHEBI:61314"/>
        <dbReference type="EC" id="3.6.1.66"/>
    </reaction>
</comment>
<feature type="binding site" evidence="10">
    <location>
        <begin position="182"/>
        <end position="183"/>
    </location>
    <ligand>
        <name>substrate</name>
    </ligand>
</feature>
<dbReference type="HAMAP" id="MF_01405">
    <property type="entry name" value="Non_canon_purine_NTPase"/>
    <property type="match status" value="1"/>
</dbReference>
<comment type="catalytic activity">
    <reaction evidence="8 10">
        <text>dITP + H2O = dIMP + diphosphate + H(+)</text>
        <dbReference type="Rhea" id="RHEA:28342"/>
        <dbReference type="ChEBI" id="CHEBI:15377"/>
        <dbReference type="ChEBI" id="CHEBI:15378"/>
        <dbReference type="ChEBI" id="CHEBI:33019"/>
        <dbReference type="ChEBI" id="CHEBI:61194"/>
        <dbReference type="ChEBI" id="CHEBI:61382"/>
        <dbReference type="EC" id="3.6.1.66"/>
    </reaction>
</comment>
<feature type="active site" description="Proton acceptor" evidence="10">
    <location>
        <position position="69"/>
    </location>
</feature>
<keyword evidence="5 10" id="KW-0378">Hydrolase</keyword>
<comment type="similarity">
    <text evidence="1 10 11">Belongs to the HAM1 NTPase family.</text>
</comment>
<feature type="binding site" evidence="10">
    <location>
        <position position="70"/>
    </location>
    <ligand>
        <name>substrate</name>
    </ligand>
</feature>
<dbReference type="GO" id="GO:0009117">
    <property type="term" value="P:nucleotide metabolic process"/>
    <property type="evidence" value="ECO:0007669"/>
    <property type="project" value="UniProtKB-KW"/>
</dbReference>
<comment type="caution">
    <text evidence="12">The sequence shown here is derived from an EMBL/GenBank/DDBJ whole genome shotgun (WGS) entry which is preliminary data.</text>
</comment>
<comment type="subunit">
    <text evidence="2 10">Homodimer.</text>
</comment>
<dbReference type="GO" id="GO:0000166">
    <property type="term" value="F:nucleotide binding"/>
    <property type="evidence" value="ECO:0007669"/>
    <property type="project" value="UniProtKB-KW"/>
</dbReference>
<dbReference type="SUPFAM" id="SSF52972">
    <property type="entry name" value="ITPase-like"/>
    <property type="match status" value="1"/>
</dbReference>
<dbReference type="GO" id="GO:0036220">
    <property type="term" value="F:ITP diphosphatase activity"/>
    <property type="evidence" value="ECO:0007669"/>
    <property type="project" value="UniProtKB-UniRule"/>
</dbReference>
<organism evidence="12 13">
    <name type="scientific">Ileibacterium valens</name>
    <dbReference type="NCBI Taxonomy" id="1862668"/>
    <lineage>
        <taxon>Bacteria</taxon>
        <taxon>Bacillati</taxon>
        <taxon>Bacillota</taxon>
        <taxon>Erysipelotrichia</taxon>
        <taxon>Erysipelotrichales</taxon>
        <taxon>Erysipelotrichaceae</taxon>
        <taxon>Ileibacterium</taxon>
    </lineage>
</organism>
<evidence type="ECO:0000256" key="8">
    <source>
        <dbReference type="ARBA" id="ARBA00051875"/>
    </source>
</evidence>
<dbReference type="OrthoDB" id="9807456at2"/>
<accession>A0A1U7NHA1</accession>
<gene>
    <name evidence="12" type="ORF">BO222_04025</name>
</gene>